<dbReference type="NCBIfam" id="TIGR03561">
    <property type="entry name" value="organ_hyd_perox"/>
    <property type="match status" value="1"/>
</dbReference>
<dbReference type="InterPro" id="IPR003718">
    <property type="entry name" value="OsmC/Ohr_fam"/>
</dbReference>
<dbReference type="Gene3D" id="3.30.300.20">
    <property type="match status" value="1"/>
</dbReference>
<comment type="similarity">
    <text evidence="1">Belongs to the OsmC/Ohr family.</text>
</comment>
<dbReference type="InterPro" id="IPR015946">
    <property type="entry name" value="KH_dom-like_a/b"/>
</dbReference>
<comment type="caution">
    <text evidence="2">The sequence shown here is derived from an EMBL/GenBank/DDBJ whole genome shotgun (WGS) entry which is preliminary data.</text>
</comment>
<evidence type="ECO:0000256" key="1">
    <source>
        <dbReference type="ARBA" id="ARBA00007378"/>
    </source>
</evidence>
<evidence type="ECO:0000313" key="2">
    <source>
        <dbReference type="EMBL" id="KQB84516.1"/>
    </source>
</evidence>
<reference evidence="2 3" key="1">
    <citation type="submission" date="2015-10" db="EMBL/GenBank/DDBJ databases">
        <title>Corynebacteirum lowii and Corynebacterium oculi species nova, derived from human clinical disease and and emended description of Corynebacterium mastiditis.</title>
        <authorList>
            <person name="Bernard K."/>
            <person name="Pacheco A.L."/>
            <person name="Mcdougall C."/>
            <person name="Burtx T."/>
            <person name="Weibe D."/>
            <person name="Tyler S."/>
            <person name="Olson A.B."/>
            <person name="Cnockaert M."/>
            <person name="Eguchi H."/>
            <person name="Kuwahara T."/>
            <person name="Nakayama-Imaohji H."/>
            <person name="Boudewijins M."/>
            <person name="Van Hoecke F."/>
            <person name="Bernier A.-M."/>
            <person name="Vandamme P."/>
        </authorList>
    </citation>
    <scope>NUCLEOTIDE SEQUENCE [LARGE SCALE GENOMIC DNA]</scope>
    <source>
        <strain evidence="2 3">NML 130210</strain>
    </source>
</reference>
<proteinExistence type="inferred from homology"/>
<dbReference type="PATRIC" id="fig|1544416.3.peg.1325"/>
<dbReference type="PANTHER" id="PTHR33797:SF2">
    <property type="entry name" value="ORGANIC HYDROPEROXIDE RESISTANCE PROTEIN-LIKE"/>
    <property type="match status" value="1"/>
</dbReference>
<dbReference type="InterPro" id="IPR036102">
    <property type="entry name" value="OsmC/Ohrsf"/>
</dbReference>
<dbReference type="Proteomes" id="UP000050517">
    <property type="component" value="Unassembled WGS sequence"/>
</dbReference>
<keyword evidence="3" id="KW-1185">Reference proteome</keyword>
<dbReference type="PANTHER" id="PTHR33797">
    <property type="entry name" value="ORGANIC HYDROPEROXIDE RESISTANCE PROTEIN-LIKE"/>
    <property type="match status" value="1"/>
</dbReference>
<dbReference type="RefSeq" id="WP_055122433.1">
    <property type="nucleotide sequence ID" value="NZ_LKST01000002.1"/>
</dbReference>
<dbReference type="STRING" id="1544416.Cocul_01319"/>
<protein>
    <submittedName>
        <fullName evidence="2">Organic hydroperoxide resistance protein OhrB</fullName>
    </submittedName>
</protein>
<dbReference type="OrthoDB" id="9797508at2"/>
<dbReference type="Gene3D" id="2.20.25.10">
    <property type="match status" value="1"/>
</dbReference>
<accession>A0A0Q0YPY2</accession>
<evidence type="ECO:0000313" key="3">
    <source>
        <dbReference type="Proteomes" id="UP000050517"/>
    </source>
</evidence>
<dbReference type="Pfam" id="PF02566">
    <property type="entry name" value="OsmC"/>
    <property type="match status" value="1"/>
</dbReference>
<dbReference type="AlphaFoldDB" id="A0A0Q0YPY2"/>
<dbReference type="SUPFAM" id="SSF82784">
    <property type="entry name" value="OsmC-like"/>
    <property type="match status" value="1"/>
</dbReference>
<gene>
    <name evidence="2" type="primary">ohrB</name>
    <name evidence="2" type="ORF">Cocul_01319</name>
</gene>
<name>A0A0Q0YPY2_9CORY</name>
<dbReference type="GO" id="GO:0006979">
    <property type="term" value="P:response to oxidative stress"/>
    <property type="evidence" value="ECO:0007669"/>
    <property type="project" value="InterPro"/>
</dbReference>
<dbReference type="EMBL" id="LKST01000002">
    <property type="protein sequence ID" value="KQB84516.1"/>
    <property type="molecule type" value="Genomic_DNA"/>
</dbReference>
<dbReference type="InterPro" id="IPR019953">
    <property type="entry name" value="OHR"/>
</dbReference>
<organism evidence="2 3">
    <name type="scientific">Corynebacterium oculi</name>
    <dbReference type="NCBI Taxonomy" id="1544416"/>
    <lineage>
        <taxon>Bacteria</taxon>
        <taxon>Bacillati</taxon>
        <taxon>Actinomycetota</taxon>
        <taxon>Actinomycetes</taxon>
        <taxon>Mycobacteriales</taxon>
        <taxon>Corynebacteriaceae</taxon>
        <taxon>Corynebacterium</taxon>
    </lineage>
</organism>
<sequence length="141" mass="14670">MSDTIYTQKVTATGAGRDGHVQGDGGIDFDVRPPKTNGASAGVNPESLLAAAWSACFNGALQKMMGEAGVDTAAHAPEVDAEVSLNRDPSDGGFRLSGRITARFKDQDSLEGAQELVEKAHQFCPFSKALAGEFDAEAVLG</sequence>